<keyword evidence="5" id="KW-0206">Cytoskeleton</keyword>
<feature type="compositionally biased region" description="Low complexity" evidence="8">
    <location>
        <begin position="574"/>
        <end position="584"/>
    </location>
</feature>
<evidence type="ECO:0000313" key="11">
    <source>
        <dbReference type="EMBL" id="KAJ1983264.1"/>
    </source>
</evidence>
<feature type="compositionally biased region" description="Polar residues" evidence="8">
    <location>
        <begin position="870"/>
        <end position="884"/>
    </location>
</feature>
<feature type="domain" description="F-BAR" evidence="10">
    <location>
        <begin position="7"/>
        <end position="261"/>
    </location>
</feature>
<dbReference type="GO" id="GO:0009898">
    <property type="term" value="C:cytoplasmic side of plasma membrane"/>
    <property type="evidence" value="ECO:0007669"/>
    <property type="project" value="TreeGrafter"/>
</dbReference>
<keyword evidence="7" id="KW-0175">Coiled coil</keyword>
<comment type="caution">
    <text evidence="11">The sequence shown here is derived from an EMBL/GenBank/DDBJ whole genome shotgun (WGS) entry which is preliminary data.</text>
</comment>
<dbReference type="SMART" id="SM00055">
    <property type="entry name" value="FCH"/>
    <property type="match status" value="1"/>
</dbReference>
<feature type="region of interest" description="Disordered" evidence="8">
    <location>
        <begin position="267"/>
        <end position="454"/>
    </location>
</feature>
<dbReference type="PANTHER" id="PTHR23065">
    <property type="entry name" value="PROLINE-SERINE-THREONINE PHOSPHATASE INTERACTING PROTEIN 1"/>
    <property type="match status" value="1"/>
</dbReference>
<dbReference type="SUPFAM" id="SSF50044">
    <property type="entry name" value="SH3-domain"/>
    <property type="match status" value="1"/>
</dbReference>
<evidence type="ECO:0000256" key="7">
    <source>
        <dbReference type="PROSITE-ProRule" id="PRU01077"/>
    </source>
</evidence>
<keyword evidence="3" id="KW-0963">Cytoplasm</keyword>
<dbReference type="GO" id="GO:0120104">
    <property type="term" value="C:mitotic actomyosin contractile ring, proximal layer"/>
    <property type="evidence" value="ECO:0007669"/>
    <property type="project" value="TreeGrafter"/>
</dbReference>
<protein>
    <submittedName>
        <fullName evidence="11">Formin-binding protein</fullName>
    </submittedName>
</protein>
<comment type="subcellular location">
    <subcellularLocation>
        <location evidence="1">Cytoplasm</location>
        <location evidence="1">Cytoskeleton</location>
    </subcellularLocation>
</comment>
<feature type="compositionally biased region" description="Polar residues" evidence="8">
    <location>
        <begin position="761"/>
        <end position="795"/>
    </location>
</feature>
<keyword evidence="4" id="KW-0597">Phosphoprotein</keyword>
<evidence type="ECO:0000256" key="3">
    <source>
        <dbReference type="ARBA" id="ARBA00022490"/>
    </source>
</evidence>
<dbReference type="PRINTS" id="PR00452">
    <property type="entry name" value="SH3DOMAIN"/>
</dbReference>
<dbReference type="InterPro" id="IPR031160">
    <property type="entry name" value="F_BAR_dom"/>
</dbReference>
<feature type="region of interest" description="Disordered" evidence="8">
    <location>
        <begin position="466"/>
        <end position="486"/>
    </location>
</feature>
<feature type="compositionally biased region" description="Polar residues" evidence="8">
    <location>
        <begin position="542"/>
        <end position="558"/>
    </location>
</feature>
<dbReference type="PROSITE" id="PS50002">
    <property type="entry name" value="SH3"/>
    <property type="match status" value="1"/>
</dbReference>
<gene>
    <name evidence="11" type="primary">HOF1</name>
    <name evidence="11" type="ORF">H4R34_001386</name>
</gene>
<evidence type="ECO:0000256" key="4">
    <source>
        <dbReference type="ARBA" id="ARBA00022553"/>
    </source>
</evidence>
<dbReference type="Gene3D" id="2.30.30.40">
    <property type="entry name" value="SH3 Domains"/>
    <property type="match status" value="1"/>
</dbReference>
<dbReference type="SMART" id="SM00326">
    <property type="entry name" value="SH3"/>
    <property type="match status" value="1"/>
</dbReference>
<dbReference type="InterPro" id="IPR001452">
    <property type="entry name" value="SH3_domain"/>
</dbReference>
<evidence type="ECO:0000256" key="1">
    <source>
        <dbReference type="ARBA" id="ARBA00004245"/>
    </source>
</evidence>
<evidence type="ECO:0000313" key="12">
    <source>
        <dbReference type="Proteomes" id="UP001151582"/>
    </source>
</evidence>
<name>A0A9W8BA14_9FUNG</name>
<evidence type="ECO:0000256" key="2">
    <source>
        <dbReference type="ARBA" id="ARBA00022443"/>
    </source>
</evidence>
<feature type="compositionally biased region" description="Polar residues" evidence="8">
    <location>
        <begin position="711"/>
        <end position="722"/>
    </location>
</feature>
<evidence type="ECO:0000256" key="5">
    <source>
        <dbReference type="ARBA" id="ARBA00023212"/>
    </source>
</evidence>
<dbReference type="Proteomes" id="UP001151582">
    <property type="component" value="Unassembled WGS sequence"/>
</dbReference>
<dbReference type="PROSITE" id="PS51741">
    <property type="entry name" value="F_BAR"/>
    <property type="match status" value="1"/>
</dbReference>
<keyword evidence="12" id="KW-1185">Reference proteome</keyword>
<dbReference type="InterPro" id="IPR036028">
    <property type="entry name" value="SH3-like_dom_sf"/>
</dbReference>
<dbReference type="Gene3D" id="1.20.1270.60">
    <property type="entry name" value="Arfaptin homology (AH) domain/BAR domain"/>
    <property type="match status" value="1"/>
</dbReference>
<feature type="compositionally biased region" description="Low complexity" evidence="8">
    <location>
        <begin position="310"/>
        <end position="322"/>
    </location>
</feature>
<dbReference type="PANTHER" id="PTHR23065:SF7">
    <property type="entry name" value="NOSTRIN, ISOFORM H"/>
    <property type="match status" value="1"/>
</dbReference>
<dbReference type="SUPFAM" id="SSF103657">
    <property type="entry name" value="BAR/IMD domain-like"/>
    <property type="match status" value="1"/>
</dbReference>
<organism evidence="11 12">
    <name type="scientific">Dimargaris verticillata</name>
    <dbReference type="NCBI Taxonomy" id="2761393"/>
    <lineage>
        <taxon>Eukaryota</taxon>
        <taxon>Fungi</taxon>
        <taxon>Fungi incertae sedis</taxon>
        <taxon>Zoopagomycota</taxon>
        <taxon>Kickxellomycotina</taxon>
        <taxon>Dimargaritomycetes</taxon>
        <taxon>Dimargaritales</taxon>
        <taxon>Dimargaritaceae</taxon>
        <taxon>Dimargaris</taxon>
    </lineage>
</organism>
<feature type="compositionally biased region" description="Low complexity" evidence="8">
    <location>
        <begin position="681"/>
        <end position="691"/>
    </location>
</feature>
<feature type="domain" description="SH3" evidence="9">
    <location>
        <begin position="932"/>
        <end position="994"/>
    </location>
</feature>
<feature type="compositionally biased region" description="Low complexity" evidence="8">
    <location>
        <begin position="524"/>
        <end position="541"/>
    </location>
</feature>
<feature type="compositionally biased region" description="Low complexity" evidence="8">
    <location>
        <begin position="916"/>
        <end position="927"/>
    </location>
</feature>
<sequence>MATTAQASFSNSFWGKDDRGVTVLMNRLRNSKQTCQDLQNMFNARATIEEEFGKKLLKLARSPLGKQEIGTLKDSLDVVRSELEISAKAHIDLAHQIKVELENTMVDFVNKQRERRKKQTSVIEKSSRNRSMIRSQLVKAKDRYRSEVSKASGLEQTILGMQHIKDTDRLRGRLDKTQQATRQADDDYQKTVHRLKDAQRRWEGDWRDACDVFQELEEDRLDFLRSHLWSYTNVLSNVLVTEDESFERVRKSLEAFSVENDIQLFISDHGTGQPQPTADPPALRPTPSIQAGPDTHSTNAHAHQHNRMRSQSVSTQGQVSSGHAGAQHGVSNTFRDERNRRQSAPGNPVPVPGYQASTNRNPMPPTAQSRGPAKGRPMSVFYDASTFSNDGAPTHPPPASQPQAPIAHAVHPPSQSPQPESGYGSDHGHRPAMSTHGAPAHVPHSFAGMDSGQVSQINPERNAYTSMSHYQKPTPPTAITTSNASNPYDDPIARALNALSPVIGPLSSARGMSGPQTPPFAPHQPSTQQTQPSSTVRSQPSHATNGYTNGPPASNSHPQARRNRSYTNPPAPGHQPQHHQQQPALNVNVNVQKGSPPFSSAGSNQLPTPQSLYPSNESTPTTPNSHSRYPGANGSPTTGYAMGEASQGSTHGHNQGIPVSQPRAQGPPPSYGRPAGTHPTAGHGASHSSSAPNSVPPQLQYPGAHNGYGGPQSSHSRSSTPVTADPPMNGGPGRPFAHHSPTGSPGHGSPRNYSPVPPYPTNSAHGSQHPSGIAHKTSQATLTAQLPNRQSSLRPTQPPYTNTPPSGPADHTSRPATAMSGKPTSPMSQPHTGRIPPGSPQIRPGSAASAYPGAHGGHHSPSQHPVGGHPQTTQRNGNRQSYYPTPQAGRKNSYPQPGPPANHTHTHTQPPPPAAPAAANGGPNKARASNRPVLFYVRALYDYEAEAPEEITISEGCVIAVLATHIDGWWEGQVADHPTKSGMFPSNFTEPVQC</sequence>
<evidence type="ECO:0000256" key="8">
    <source>
        <dbReference type="SAM" id="MobiDB-lite"/>
    </source>
</evidence>
<feature type="compositionally biased region" description="Polar residues" evidence="8">
    <location>
        <begin position="355"/>
        <end position="369"/>
    </location>
</feature>
<accession>A0A9W8BA14</accession>
<feature type="compositionally biased region" description="Polar residues" evidence="8">
    <location>
        <begin position="585"/>
        <end position="627"/>
    </location>
</feature>
<evidence type="ECO:0000259" key="9">
    <source>
        <dbReference type="PROSITE" id="PS50002"/>
    </source>
</evidence>
<dbReference type="Pfam" id="PF00018">
    <property type="entry name" value="SH3_1"/>
    <property type="match status" value="1"/>
</dbReference>
<dbReference type="EMBL" id="JANBQB010000063">
    <property type="protein sequence ID" value="KAJ1983264.1"/>
    <property type="molecule type" value="Genomic_DNA"/>
</dbReference>
<dbReference type="InterPro" id="IPR001060">
    <property type="entry name" value="FCH_dom"/>
</dbReference>
<feature type="region of interest" description="Disordered" evidence="8">
    <location>
        <begin position="506"/>
        <end position="928"/>
    </location>
</feature>
<dbReference type="OrthoDB" id="27823at2759"/>
<dbReference type="GO" id="GO:0030036">
    <property type="term" value="P:actin cytoskeleton organization"/>
    <property type="evidence" value="ECO:0007669"/>
    <property type="project" value="UniProtKB-ARBA"/>
</dbReference>
<dbReference type="CDD" id="cd00174">
    <property type="entry name" value="SH3"/>
    <property type="match status" value="1"/>
</dbReference>
<feature type="compositionally biased region" description="Polar residues" evidence="8">
    <location>
        <begin position="822"/>
        <end position="831"/>
    </location>
</feature>
<reference evidence="11" key="1">
    <citation type="submission" date="2022-07" db="EMBL/GenBank/DDBJ databases">
        <title>Phylogenomic reconstructions and comparative analyses of Kickxellomycotina fungi.</title>
        <authorList>
            <person name="Reynolds N.K."/>
            <person name="Stajich J.E."/>
            <person name="Barry K."/>
            <person name="Grigoriev I.V."/>
            <person name="Crous P."/>
            <person name="Smith M.E."/>
        </authorList>
    </citation>
    <scope>NUCLEOTIDE SEQUENCE</scope>
    <source>
        <strain evidence="11">RSA 567</strain>
    </source>
</reference>
<evidence type="ECO:0000256" key="6">
    <source>
        <dbReference type="PROSITE-ProRule" id="PRU00192"/>
    </source>
</evidence>
<dbReference type="GO" id="GO:0005543">
    <property type="term" value="F:phospholipid binding"/>
    <property type="evidence" value="ECO:0007669"/>
    <property type="project" value="TreeGrafter"/>
</dbReference>
<proteinExistence type="predicted"/>
<dbReference type="Pfam" id="PF00611">
    <property type="entry name" value="FCH"/>
    <property type="match status" value="1"/>
</dbReference>
<evidence type="ECO:0000259" key="10">
    <source>
        <dbReference type="PROSITE" id="PS51741"/>
    </source>
</evidence>
<feature type="compositionally biased region" description="Pro residues" evidence="8">
    <location>
        <begin position="796"/>
        <end position="807"/>
    </location>
</feature>
<dbReference type="AlphaFoldDB" id="A0A9W8BA14"/>
<keyword evidence="2 6" id="KW-0728">SH3 domain</keyword>
<dbReference type="InterPro" id="IPR027267">
    <property type="entry name" value="AH/BAR_dom_sf"/>
</dbReference>